<comment type="similarity">
    <text evidence="1">Belongs to the 5-formyltetrahydrofolate cyclo-ligase family.</text>
</comment>
<dbReference type="InterPro" id="IPR024185">
    <property type="entry name" value="FTHF_cligase-like_sf"/>
</dbReference>
<evidence type="ECO:0000313" key="5">
    <source>
        <dbReference type="EMBL" id="RDB66932.1"/>
    </source>
</evidence>
<dbReference type="GO" id="GO:0030272">
    <property type="term" value="F:5-formyltetrahydrofolate cyclo-ligase activity"/>
    <property type="evidence" value="ECO:0007669"/>
    <property type="project" value="TreeGrafter"/>
</dbReference>
<dbReference type="GO" id="GO:0009396">
    <property type="term" value="P:folic acid-containing compound biosynthetic process"/>
    <property type="evidence" value="ECO:0007669"/>
    <property type="project" value="TreeGrafter"/>
</dbReference>
<dbReference type="GO" id="GO:0005524">
    <property type="term" value="F:ATP binding"/>
    <property type="evidence" value="ECO:0007669"/>
    <property type="project" value="UniProtKB-KW"/>
</dbReference>
<sequence>MDEKKNMRADVLGRRDALDAETRARKSAAICRELERLVEEACAPDAGACGACSPDGNSAEADRLGPAHGVRAYRNLGRPPCVAVYAAMRSEVDLQAFAESAFARGWDVCFPCMVRDEADGQGPGRMAFYRVPGARLDHARAAFLDHPLRCLPCAALADAGYEEAAPADLDAVAVPLVAFDDEGNRLGYGGGNYDRLLPRLRADALVVGVAFDEQRVPAVPCEPHDRPLARIVHA</sequence>
<keyword evidence="2 4" id="KW-0547">Nucleotide-binding</keyword>
<evidence type="ECO:0000256" key="1">
    <source>
        <dbReference type="ARBA" id="ARBA00010638"/>
    </source>
</evidence>
<dbReference type="OrthoDB" id="3242798at2"/>
<protein>
    <submittedName>
        <fullName evidence="5">5-formyltetrahydrofolate cyclo-ligase</fullName>
    </submittedName>
</protein>
<dbReference type="GeneID" id="78358159"/>
<gene>
    <name evidence="5" type="ORF">C1877_00285</name>
</gene>
<dbReference type="GO" id="GO:0035999">
    <property type="term" value="P:tetrahydrofolate interconversion"/>
    <property type="evidence" value="ECO:0007669"/>
    <property type="project" value="TreeGrafter"/>
</dbReference>
<dbReference type="AlphaFoldDB" id="A0A369M682"/>
<dbReference type="PIRSF" id="PIRSF006806">
    <property type="entry name" value="FTHF_cligase"/>
    <property type="match status" value="1"/>
</dbReference>
<accession>A0A369M682</accession>
<keyword evidence="3 4" id="KW-0067">ATP-binding</keyword>
<feature type="binding site" evidence="4">
    <location>
        <begin position="185"/>
        <end position="193"/>
    </location>
    <ligand>
        <name>ATP</name>
        <dbReference type="ChEBI" id="CHEBI:30616"/>
    </ligand>
</feature>
<comment type="caution">
    <text evidence="5">The sequence shown here is derived from an EMBL/GenBank/DDBJ whole genome shotgun (WGS) entry which is preliminary data.</text>
</comment>
<evidence type="ECO:0000313" key="6">
    <source>
        <dbReference type="Proteomes" id="UP000254000"/>
    </source>
</evidence>
<dbReference type="Proteomes" id="UP000254000">
    <property type="component" value="Unassembled WGS sequence"/>
</dbReference>
<name>A0A369M682_9ACTN</name>
<dbReference type="InterPro" id="IPR037171">
    <property type="entry name" value="NagB/RpiA_transferase-like"/>
</dbReference>
<dbReference type="PANTHER" id="PTHR23407:SF1">
    <property type="entry name" value="5-FORMYLTETRAHYDROFOLATE CYCLO-LIGASE"/>
    <property type="match status" value="1"/>
</dbReference>
<feature type="binding site" evidence="4">
    <location>
        <position position="91"/>
    </location>
    <ligand>
        <name>substrate</name>
    </ligand>
</feature>
<evidence type="ECO:0000256" key="4">
    <source>
        <dbReference type="PIRSR" id="PIRSR006806-1"/>
    </source>
</evidence>
<dbReference type="PANTHER" id="PTHR23407">
    <property type="entry name" value="ATPASE INHIBITOR/5-FORMYLTETRAHYDROFOLATE CYCLO-LIGASE"/>
    <property type="match status" value="1"/>
</dbReference>
<dbReference type="RefSeq" id="WP_015539233.1">
    <property type="nucleotide sequence ID" value="NZ_CABMMS010000001.1"/>
</dbReference>
<dbReference type="Gene3D" id="3.40.50.10420">
    <property type="entry name" value="NagB/RpiA/CoA transferase-like"/>
    <property type="match status" value="1"/>
</dbReference>
<dbReference type="EMBL" id="PPTS01000001">
    <property type="protein sequence ID" value="RDB66932.1"/>
    <property type="molecule type" value="Genomic_DNA"/>
</dbReference>
<keyword evidence="6" id="KW-1185">Reference proteome</keyword>
<dbReference type="SUPFAM" id="SSF100950">
    <property type="entry name" value="NagB/RpiA/CoA transferase-like"/>
    <property type="match status" value="1"/>
</dbReference>
<proteinExistence type="inferred from homology"/>
<dbReference type="InterPro" id="IPR002698">
    <property type="entry name" value="FTHF_cligase"/>
</dbReference>
<reference evidence="5 6" key="1">
    <citation type="journal article" date="2018" name="Elife">
        <title>Discovery and characterization of a prevalent human gut bacterial enzyme sufficient for the inactivation of a family of plant toxins.</title>
        <authorList>
            <person name="Koppel N."/>
            <person name="Bisanz J.E."/>
            <person name="Pandelia M.E."/>
            <person name="Turnbaugh P.J."/>
            <person name="Balskus E.P."/>
        </authorList>
    </citation>
    <scope>NUCLEOTIDE SEQUENCE [LARGE SCALE GENOMIC DNA]</scope>
    <source>
        <strain evidence="5 6">3C</strain>
    </source>
</reference>
<organism evidence="5 6">
    <name type="scientific">Gordonibacter pamelaeae</name>
    <dbReference type="NCBI Taxonomy" id="471189"/>
    <lineage>
        <taxon>Bacteria</taxon>
        <taxon>Bacillati</taxon>
        <taxon>Actinomycetota</taxon>
        <taxon>Coriobacteriia</taxon>
        <taxon>Eggerthellales</taxon>
        <taxon>Eggerthellaceae</taxon>
        <taxon>Gordonibacter</taxon>
    </lineage>
</organism>
<evidence type="ECO:0000256" key="3">
    <source>
        <dbReference type="ARBA" id="ARBA00022840"/>
    </source>
</evidence>
<evidence type="ECO:0000256" key="2">
    <source>
        <dbReference type="ARBA" id="ARBA00022741"/>
    </source>
</evidence>
<dbReference type="Pfam" id="PF01812">
    <property type="entry name" value="5-FTHF_cyc-lig"/>
    <property type="match status" value="1"/>
</dbReference>